<name>A0ABS2MP46_9FIRM</name>
<keyword evidence="1" id="KW-0472">Membrane</keyword>
<proteinExistence type="predicted"/>
<protein>
    <recommendedName>
        <fullName evidence="4">Zinc ribbon domain-containing protein</fullName>
    </recommendedName>
</protein>
<feature type="transmembrane region" description="Helical" evidence="1">
    <location>
        <begin position="12"/>
        <end position="36"/>
    </location>
</feature>
<evidence type="ECO:0008006" key="4">
    <source>
        <dbReference type="Google" id="ProtNLM"/>
    </source>
</evidence>
<dbReference type="RefSeq" id="WP_204662351.1">
    <property type="nucleotide sequence ID" value="NZ_JAFBDT010000003.1"/>
</dbReference>
<keyword evidence="1" id="KW-1133">Transmembrane helix</keyword>
<keyword evidence="3" id="KW-1185">Reference proteome</keyword>
<comment type="caution">
    <text evidence="2">The sequence shown here is derived from an EMBL/GenBank/DDBJ whole genome shotgun (WGS) entry which is preliminary data.</text>
</comment>
<evidence type="ECO:0000256" key="1">
    <source>
        <dbReference type="SAM" id="Phobius"/>
    </source>
</evidence>
<dbReference type="EMBL" id="JAFBDT010000003">
    <property type="protein sequence ID" value="MBM7561173.1"/>
    <property type="molecule type" value="Genomic_DNA"/>
</dbReference>
<gene>
    <name evidence="2" type="ORF">JOC49_000690</name>
</gene>
<evidence type="ECO:0000313" key="3">
    <source>
        <dbReference type="Proteomes" id="UP000767854"/>
    </source>
</evidence>
<sequence>MSKKQISSERKTLYMAGVILTGIGMLLFLSTFLVFLNPNSFFNTGNPFGFMIRPFVGILMIAGGNFMRILAARGTAGSGLVLDPEKAREDLRPWTSMAGSMVQDALDETTLNTKKESIKIRCQNCTTLNDEDSKFCKSCGKSL</sequence>
<dbReference type="Proteomes" id="UP000767854">
    <property type="component" value="Unassembled WGS sequence"/>
</dbReference>
<accession>A0ABS2MP46</accession>
<evidence type="ECO:0000313" key="2">
    <source>
        <dbReference type="EMBL" id="MBM7561173.1"/>
    </source>
</evidence>
<feature type="transmembrane region" description="Helical" evidence="1">
    <location>
        <begin position="48"/>
        <end position="67"/>
    </location>
</feature>
<organism evidence="2 3">
    <name type="scientific">Fusibacter tunisiensis</name>
    <dbReference type="NCBI Taxonomy" id="1008308"/>
    <lineage>
        <taxon>Bacteria</taxon>
        <taxon>Bacillati</taxon>
        <taxon>Bacillota</taxon>
        <taxon>Clostridia</taxon>
        <taxon>Eubacteriales</taxon>
        <taxon>Eubacteriales Family XII. Incertae Sedis</taxon>
        <taxon>Fusibacter</taxon>
    </lineage>
</organism>
<reference evidence="2 3" key="1">
    <citation type="submission" date="2021-01" db="EMBL/GenBank/DDBJ databases">
        <title>Genomic Encyclopedia of Type Strains, Phase IV (KMG-IV): sequencing the most valuable type-strain genomes for metagenomic binning, comparative biology and taxonomic classification.</title>
        <authorList>
            <person name="Goeker M."/>
        </authorList>
    </citation>
    <scope>NUCLEOTIDE SEQUENCE [LARGE SCALE GENOMIC DNA]</scope>
    <source>
        <strain evidence="2 3">DSM 24436</strain>
    </source>
</reference>
<keyword evidence="1" id="KW-0812">Transmembrane</keyword>